<gene>
    <name evidence="2" type="ORF">SAMN05660359_00164</name>
</gene>
<name>A0A1I5C8P2_9ACTN</name>
<accession>A0A1I5C8P2</accession>
<evidence type="ECO:0000313" key="3">
    <source>
        <dbReference type="Proteomes" id="UP000183642"/>
    </source>
</evidence>
<keyword evidence="3" id="KW-1185">Reference proteome</keyword>
<dbReference type="Proteomes" id="UP000183642">
    <property type="component" value="Unassembled WGS sequence"/>
</dbReference>
<reference evidence="3" key="1">
    <citation type="submission" date="2016-10" db="EMBL/GenBank/DDBJ databases">
        <authorList>
            <person name="Varghese N."/>
            <person name="Submissions S."/>
        </authorList>
    </citation>
    <scope>NUCLEOTIDE SEQUENCE [LARGE SCALE GENOMIC DNA]</scope>
    <source>
        <strain evidence="3">DSM 43161</strain>
    </source>
</reference>
<evidence type="ECO:0000256" key="1">
    <source>
        <dbReference type="SAM" id="MobiDB-lite"/>
    </source>
</evidence>
<protein>
    <submittedName>
        <fullName evidence="2">Uncharacterized protein</fullName>
    </submittedName>
</protein>
<evidence type="ECO:0000313" key="2">
    <source>
        <dbReference type="EMBL" id="SFN83393.1"/>
    </source>
</evidence>
<sequence length="47" mass="5322">MTRLRSALATARSTRARRRDERELQRALAAAPTQESRHEIAAMATRS</sequence>
<dbReference type="EMBL" id="FOWE01000001">
    <property type="protein sequence ID" value="SFN83393.1"/>
    <property type="molecule type" value="Genomic_DNA"/>
</dbReference>
<feature type="region of interest" description="Disordered" evidence="1">
    <location>
        <begin position="1"/>
        <end position="47"/>
    </location>
</feature>
<feature type="compositionally biased region" description="Low complexity" evidence="1">
    <location>
        <begin position="1"/>
        <end position="13"/>
    </location>
</feature>
<dbReference type="AlphaFoldDB" id="A0A1I5C8P2"/>
<proteinExistence type="predicted"/>
<organism evidence="2 3">
    <name type="scientific">Geodermatophilus obscurus</name>
    <dbReference type="NCBI Taxonomy" id="1861"/>
    <lineage>
        <taxon>Bacteria</taxon>
        <taxon>Bacillati</taxon>
        <taxon>Actinomycetota</taxon>
        <taxon>Actinomycetes</taxon>
        <taxon>Geodermatophilales</taxon>
        <taxon>Geodermatophilaceae</taxon>
        <taxon>Geodermatophilus</taxon>
    </lineage>
</organism>
<dbReference type="RefSeq" id="WP_177225055.1">
    <property type="nucleotide sequence ID" value="NZ_FOWE01000001.1"/>
</dbReference>